<name>A0A835YLG9_9STRA</name>
<evidence type="ECO:0000313" key="2">
    <source>
        <dbReference type="Proteomes" id="UP000664859"/>
    </source>
</evidence>
<dbReference type="EMBL" id="JAFCMP010000525">
    <property type="protein sequence ID" value="KAG5177345.1"/>
    <property type="molecule type" value="Genomic_DNA"/>
</dbReference>
<gene>
    <name evidence="1" type="ORF">JKP88DRAFT_273975</name>
</gene>
<sequence length="173" mass="17974">MTAPDPAGSFLLPEQHVSKQPRSLISVETPTSANTFLQGGSSAAVAVQRLRAGGCAGANDDASQPAESETDARLSVAAVLERIAFALAIWAPLMPMQELTHVTDFKSTTARIMGFYRGNGLLAATALGAGVVGGVEVLRRAVPASRKQALEVLNSKSLGARAISLLTFVRSEA</sequence>
<comment type="caution">
    <text evidence="1">The sequence shown here is derived from an EMBL/GenBank/DDBJ whole genome shotgun (WGS) entry which is preliminary data.</text>
</comment>
<proteinExistence type="predicted"/>
<reference evidence="1" key="1">
    <citation type="submission" date="2021-02" db="EMBL/GenBank/DDBJ databases">
        <title>First Annotated Genome of the Yellow-green Alga Tribonema minus.</title>
        <authorList>
            <person name="Mahan K.M."/>
        </authorList>
    </citation>
    <scope>NUCLEOTIDE SEQUENCE</scope>
    <source>
        <strain evidence="1">UTEX B ZZ1240</strain>
    </source>
</reference>
<evidence type="ECO:0000313" key="1">
    <source>
        <dbReference type="EMBL" id="KAG5177345.1"/>
    </source>
</evidence>
<organism evidence="1 2">
    <name type="scientific">Tribonema minus</name>
    <dbReference type="NCBI Taxonomy" id="303371"/>
    <lineage>
        <taxon>Eukaryota</taxon>
        <taxon>Sar</taxon>
        <taxon>Stramenopiles</taxon>
        <taxon>Ochrophyta</taxon>
        <taxon>PX clade</taxon>
        <taxon>Xanthophyceae</taxon>
        <taxon>Tribonematales</taxon>
        <taxon>Tribonemataceae</taxon>
        <taxon>Tribonema</taxon>
    </lineage>
</organism>
<dbReference type="Proteomes" id="UP000664859">
    <property type="component" value="Unassembled WGS sequence"/>
</dbReference>
<dbReference type="AlphaFoldDB" id="A0A835YLG9"/>
<protein>
    <submittedName>
        <fullName evidence="1">Uncharacterized protein</fullName>
    </submittedName>
</protein>
<accession>A0A835YLG9</accession>
<keyword evidence="2" id="KW-1185">Reference proteome</keyword>